<evidence type="ECO:0000256" key="10">
    <source>
        <dbReference type="SAM" id="Phobius"/>
    </source>
</evidence>
<dbReference type="SUPFAM" id="SSF55874">
    <property type="entry name" value="ATPase domain of HSP90 chaperone/DNA topoisomerase II/histidine kinase"/>
    <property type="match status" value="1"/>
</dbReference>
<evidence type="ECO:0000256" key="9">
    <source>
        <dbReference type="SAM" id="MobiDB-lite"/>
    </source>
</evidence>
<keyword evidence="10" id="KW-0812">Transmembrane</keyword>
<evidence type="ECO:0000256" key="8">
    <source>
        <dbReference type="ARBA" id="ARBA00023012"/>
    </source>
</evidence>
<dbReference type="EC" id="2.7.13.3" evidence="2"/>
<evidence type="ECO:0000256" key="7">
    <source>
        <dbReference type="ARBA" id="ARBA00022840"/>
    </source>
</evidence>
<evidence type="ECO:0000259" key="11">
    <source>
        <dbReference type="Pfam" id="PF02518"/>
    </source>
</evidence>
<dbReference type="PANTHER" id="PTHR24421:SF10">
    <property type="entry name" value="NITRATE_NITRITE SENSOR PROTEIN NARQ"/>
    <property type="match status" value="1"/>
</dbReference>
<keyword evidence="14" id="KW-1185">Reference proteome</keyword>
<proteinExistence type="predicted"/>
<name>A0A5B8M2K3_9MICO</name>
<dbReference type="RefSeq" id="WP_146320492.1">
    <property type="nucleotide sequence ID" value="NZ_CP042305.1"/>
</dbReference>
<keyword evidence="3" id="KW-0597">Phosphoprotein</keyword>
<evidence type="ECO:0000256" key="1">
    <source>
        <dbReference type="ARBA" id="ARBA00000085"/>
    </source>
</evidence>
<dbReference type="Gene3D" id="3.30.565.10">
    <property type="entry name" value="Histidine kinase-like ATPase, C-terminal domain"/>
    <property type="match status" value="1"/>
</dbReference>
<dbReference type="PANTHER" id="PTHR24421">
    <property type="entry name" value="NITRATE/NITRITE SENSOR PROTEIN NARX-RELATED"/>
    <property type="match status" value="1"/>
</dbReference>
<accession>A0A5B8M2K3</accession>
<feature type="region of interest" description="Disordered" evidence="9">
    <location>
        <begin position="1"/>
        <end position="63"/>
    </location>
</feature>
<feature type="domain" description="Histidine kinase/HSP90-like ATPase" evidence="11">
    <location>
        <begin position="375"/>
        <end position="436"/>
    </location>
</feature>
<evidence type="ECO:0000256" key="4">
    <source>
        <dbReference type="ARBA" id="ARBA00022679"/>
    </source>
</evidence>
<evidence type="ECO:0000256" key="6">
    <source>
        <dbReference type="ARBA" id="ARBA00022777"/>
    </source>
</evidence>
<reference evidence="13 14" key="1">
    <citation type="submission" date="2019-07" db="EMBL/GenBank/DDBJ databases">
        <title>Full genome sequence of Humibacter sp. WJ7-1.</title>
        <authorList>
            <person name="Im W.-T."/>
        </authorList>
    </citation>
    <scope>NUCLEOTIDE SEQUENCE [LARGE SCALE GENOMIC DNA]</scope>
    <source>
        <strain evidence="13 14">WJ7-1</strain>
    </source>
</reference>
<feature type="transmembrane region" description="Helical" evidence="10">
    <location>
        <begin position="180"/>
        <end position="201"/>
    </location>
</feature>
<sequence>MTGAASSRSRVHDPTSTGRGVRGPALAAPDAAGWSPDAVPRAALRHPSSTPRAASSASGDAEGEVTVVTSMGDGALEHPMRRTGFGLALSLVGILAVTGYLLRQWSIGAVPAWTIPVAAVSVLAWAAVLAVPARWRSTIRVLLFAMVMAGGVVAWPTNGLLIVPVIAGIISIASPREPGWLVWTFAVIAAVLVAVPPLLAAVNGERGVTVEGVVSIEFAVMVALLGGVNRRQSRARQEAAAELAQRTATMREEQAKASTLAARQSLARDMHDVLAHSLGGLVIQLDAVEAQLEAGKTDAALARLGDARSMAASGLAEARRAVEALRAQPDAVASVSSADLATALIDLIDAHERLGGRIDFEQLGTPRDVPADLATALRRALQESLSNARKHAPGRRVTVRVTWTDDGVELTVSNPVPDASPTDALATSGGGRGLVGMTERFGELPAAQVTARRDGDEFVVHARAAVPR</sequence>
<dbReference type="OrthoDB" id="227596at2"/>
<keyword evidence="6 13" id="KW-0418">Kinase</keyword>
<dbReference type="EMBL" id="CP042305">
    <property type="protein sequence ID" value="QDZ15038.1"/>
    <property type="molecule type" value="Genomic_DNA"/>
</dbReference>
<protein>
    <recommendedName>
        <fullName evidence="2">histidine kinase</fullName>
        <ecNumber evidence="2">2.7.13.3</ecNumber>
    </recommendedName>
</protein>
<gene>
    <name evidence="13" type="ORF">FPZ11_09880</name>
</gene>
<keyword evidence="10" id="KW-0472">Membrane</keyword>
<evidence type="ECO:0000256" key="2">
    <source>
        <dbReference type="ARBA" id="ARBA00012438"/>
    </source>
</evidence>
<dbReference type="Pfam" id="PF07730">
    <property type="entry name" value="HisKA_3"/>
    <property type="match status" value="1"/>
</dbReference>
<dbReference type="InterPro" id="IPR050482">
    <property type="entry name" value="Sensor_HK_TwoCompSys"/>
</dbReference>
<dbReference type="CDD" id="cd16917">
    <property type="entry name" value="HATPase_UhpB-NarQ-NarX-like"/>
    <property type="match status" value="1"/>
</dbReference>
<feature type="compositionally biased region" description="Polar residues" evidence="9">
    <location>
        <begin position="1"/>
        <end position="18"/>
    </location>
</feature>
<dbReference type="InterPro" id="IPR011712">
    <property type="entry name" value="Sig_transdc_His_kin_sub3_dim/P"/>
</dbReference>
<feature type="transmembrane region" description="Helical" evidence="10">
    <location>
        <begin position="208"/>
        <end position="228"/>
    </location>
</feature>
<evidence type="ECO:0000256" key="5">
    <source>
        <dbReference type="ARBA" id="ARBA00022741"/>
    </source>
</evidence>
<dbReference type="GO" id="GO:0046983">
    <property type="term" value="F:protein dimerization activity"/>
    <property type="evidence" value="ECO:0007669"/>
    <property type="project" value="InterPro"/>
</dbReference>
<comment type="catalytic activity">
    <reaction evidence="1">
        <text>ATP + protein L-histidine = ADP + protein N-phospho-L-histidine.</text>
        <dbReference type="EC" id="2.7.13.3"/>
    </reaction>
</comment>
<dbReference type="GO" id="GO:0000155">
    <property type="term" value="F:phosphorelay sensor kinase activity"/>
    <property type="evidence" value="ECO:0007669"/>
    <property type="project" value="InterPro"/>
</dbReference>
<keyword evidence="7" id="KW-0067">ATP-binding</keyword>
<dbReference type="KEGG" id="huw:FPZ11_09880"/>
<dbReference type="Pfam" id="PF02518">
    <property type="entry name" value="HATPase_c"/>
    <property type="match status" value="1"/>
</dbReference>
<feature type="transmembrane region" description="Helical" evidence="10">
    <location>
        <begin position="84"/>
        <end position="102"/>
    </location>
</feature>
<dbReference type="Gene3D" id="1.20.5.1930">
    <property type="match status" value="1"/>
</dbReference>
<dbReference type="GO" id="GO:0005524">
    <property type="term" value="F:ATP binding"/>
    <property type="evidence" value="ECO:0007669"/>
    <property type="project" value="UniProtKB-KW"/>
</dbReference>
<dbReference type="GO" id="GO:0016020">
    <property type="term" value="C:membrane"/>
    <property type="evidence" value="ECO:0007669"/>
    <property type="project" value="InterPro"/>
</dbReference>
<evidence type="ECO:0000313" key="14">
    <source>
        <dbReference type="Proteomes" id="UP000320216"/>
    </source>
</evidence>
<dbReference type="InterPro" id="IPR003594">
    <property type="entry name" value="HATPase_dom"/>
</dbReference>
<feature type="transmembrane region" description="Helical" evidence="10">
    <location>
        <begin position="108"/>
        <end position="129"/>
    </location>
</feature>
<keyword evidence="5" id="KW-0547">Nucleotide-binding</keyword>
<keyword evidence="8" id="KW-0902">Two-component regulatory system</keyword>
<dbReference type="Proteomes" id="UP000320216">
    <property type="component" value="Chromosome"/>
</dbReference>
<organism evidence="13 14">
    <name type="scientific">Humibacter ginsenosidimutans</name>
    <dbReference type="NCBI Taxonomy" id="2599293"/>
    <lineage>
        <taxon>Bacteria</taxon>
        <taxon>Bacillati</taxon>
        <taxon>Actinomycetota</taxon>
        <taxon>Actinomycetes</taxon>
        <taxon>Micrococcales</taxon>
        <taxon>Microbacteriaceae</taxon>
        <taxon>Humibacter</taxon>
    </lineage>
</organism>
<evidence type="ECO:0000313" key="13">
    <source>
        <dbReference type="EMBL" id="QDZ15038.1"/>
    </source>
</evidence>
<evidence type="ECO:0000256" key="3">
    <source>
        <dbReference type="ARBA" id="ARBA00022553"/>
    </source>
</evidence>
<dbReference type="InterPro" id="IPR036890">
    <property type="entry name" value="HATPase_C_sf"/>
</dbReference>
<feature type="transmembrane region" description="Helical" evidence="10">
    <location>
        <begin position="141"/>
        <end position="174"/>
    </location>
</feature>
<evidence type="ECO:0000259" key="12">
    <source>
        <dbReference type="Pfam" id="PF07730"/>
    </source>
</evidence>
<feature type="domain" description="Signal transduction histidine kinase subgroup 3 dimerisation and phosphoacceptor" evidence="12">
    <location>
        <begin position="263"/>
        <end position="328"/>
    </location>
</feature>
<keyword evidence="10" id="KW-1133">Transmembrane helix</keyword>
<keyword evidence="4" id="KW-0808">Transferase</keyword>
<dbReference type="AlphaFoldDB" id="A0A5B8M2K3"/>